<dbReference type="EMBL" id="RJUL01000001">
    <property type="protein sequence ID" value="ROQ30845.1"/>
    <property type="molecule type" value="Genomic_DNA"/>
</dbReference>
<dbReference type="SUPFAM" id="SSF53067">
    <property type="entry name" value="Actin-like ATPase domain"/>
    <property type="match status" value="1"/>
</dbReference>
<dbReference type="InterPro" id="IPR043129">
    <property type="entry name" value="ATPase_NBD"/>
</dbReference>
<reference evidence="1 2" key="1">
    <citation type="submission" date="2018-11" db="EMBL/GenBank/DDBJ databases">
        <title>Genomic Encyclopedia of Type Strains, Phase IV (KMG-IV): sequencing the most valuable type-strain genomes for metagenomic binning, comparative biology and taxonomic classification.</title>
        <authorList>
            <person name="Goeker M."/>
        </authorList>
    </citation>
    <scope>NUCLEOTIDE SEQUENCE [LARGE SCALE GENOMIC DNA]</scope>
    <source>
        <strain evidence="1 2">DSM 21945</strain>
    </source>
</reference>
<organism evidence="1 2">
    <name type="scientific">Gallaecimonas pentaromativorans</name>
    <dbReference type="NCBI Taxonomy" id="584787"/>
    <lineage>
        <taxon>Bacteria</taxon>
        <taxon>Pseudomonadati</taxon>
        <taxon>Pseudomonadota</taxon>
        <taxon>Gammaproteobacteria</taxon>
        <taxon>Enterobacterales</taxon>
        <taxon>Gallaecimonadaceae</taxon>
        <taxon>Gallaecimonas</taxon>
    </lineage>
</organism>
<dbReference type="Proteomes" id="UP000268033">
    <property type="component" value="Unassembled WGS sequence"/>
</dbReference>
<gene>
    <name evidence="1" type="ORF">EDC28_101538</name>
</gene>
<sequence>MAWFHRKKSARQWGVGLSQQAVHLVSDDGQLTRFDCQGPAHWPALLATLPVQPQDQVHLVLPHSELSSLSVDKPATEPLTEELFWALKDAVPIPPQDLQFDYYDLPAQPIGRERVNVVCASKKLLSGICQAVPAEVVSIGNEEMSLRHLFSAGEGGRPVLVLNLNGDGDLLLAIYHQGMLYFSRWLQGYRLNQDELDPYILAERLSLDIQRALDYLESQLRQPPAERILLALSELLDSSLAPLLSDTFSVPVLPLDDFLEQRCADWAALGALRGGHEA</sequence>
<dbReference type="OrthoDB" id="5296002at2"/>
<name>A0A3N1PQ10_9GAMM</name>
<proteinExistence type="predicted"/>
<dbReference type="STRING" id="584787.GCA_001247655_03562"/>
<accession>A0A3N1PQ10</accession>
<protein>
    <recommendedName>
        <fullName evidence="3">MSHA biogenesis protein MshI</fullName>
    </recommendedName>
</protein>
<evidence type="ECO:0008006" key="3">
    <source>
        <dbReference type="Google" id="ProtNLM"/>
    </source>
</evidence>
<comment type="caution">
    <text evidence="1">The sequence shown here is derived from an EMBL/GenBank/DDBJ whole genome shotgun (WGS) entry which is preliminary data.</text>
</comment>
<evidence type="ECO:0000313" key="2">
    <source>
        <dbReference type="Proteomes" id="UP000268033"/>
    </source>
</evidence>
<keyword evidence="2" id="KW-1185">Reference proteome</keyword>
<evidence type="ECO:0000313" key="1">
    <source>
        <dbReference type="EMBL" id="ROQ30845.1"/>
    </source>
</evidence>
<dbReference type="RefSeq" id="WP_148049787.1">
    <property type="nucleotide sequence ID" value="NZ_LFWC01000007.1"/>
</dbReference>
<dbReference type="AlphaFoldDB" id="A0A3N1PQ10"/>